<reference evidence="2" key="1">
    <citation type="journal article" date="2019" name="Int. J. Syst. Evol. Microbiol.">
        <title>The Global Catalogue of Microorganisms (GCM) 10K type strain sequencing project: providing services to taxonomists for standard genome sequencing and annotation.</title>
        <authorList>
            <consortium name="The Broad Institute Genomics Platform"/>
            <consortium name="The Broad Institute Genome Sequencing Center for Infectious Disease"/>
            <person name="Wu L."/>
            <person name="Ma J."/>
        </authorList>
    </citation>
    <scope>NUCLEOTIDE SEQUENCE [LARGE SCALE GENOMIC DNA]</scope>
    <source>
        <strain evidence="2">DT43</strain>
    </source>
</reference>
<accession>A0ABV8YHZ6</accession>
<comment type="caution">
    <text evidence="1">The sequence shown here is derived from an EMBL/GenBank/DDBJ whole genome shotgun (WGS) entry which is preliminary data.</text>
</comment>
<proteinExistence type="predicted"/>
<organism evidence="1 2">
    <name type="scientific">Streptomyces xiangluensis</name>
    <dbReference type="NCBI Taxonomy" id="2665720"/>
    <lineage>
        <taxon>Bacteria</taxon>
        <taxon>Bacillati</taxon>
        <taxon>Actinomycetota</taxon>
        <taxon>Actinomycetes</taxon>
        <taxon>Kitasatosporales</taxon>
        <taxon>Streptomycetaceae</taxon>
        <taxon>Streptomyces</taxon>
    </lineage>
</organism>
<name>A0ABV8YHZ6_9ACTN</name>
<keyword evidence="2" id="KW-1185">Reference proteome</keyword>
<protein>
    <submittedName>
        <fullName evidence="1">Uncharacterized protein</fullName>
    </submittedName>
</protein>
<sequence length="143" mass="16521">MSHSEHDNPWQWRDGHNPYYRTPLQILGLDPDRTGRAAVRAAARRRRLRVERGANRFPVFGRPLEIAEVNAAEEELLTPTGRLLAELRTHRPVRHQEAELRARLDELAAEFARLPEPETPEPRVVARPEALLGWLPRRPGEPR</sequence>
<dbReference type="EMBL" id="JBHSFG010000017">
    <property type="protein sequence ID" value="MFC4464922.1"/>
    <property type="molecule type" value="Genomic_DNA"/>
</dbReference>
<dbReference type="RefSeq" id="WP_386340504.1">
    <property type="nucleotide sequence ID" value="NZ_JBHSFG010000017.1"/>
</dbReference>
<dbReference type="Proteomes" id="UP001596012">
    <property type="component" value="Unassembled WGS sequence"/>
</dbReference>
<evidence type="ECO:0000313" key="1">
    <source>
        <dbReference type="EMBL" id="MFC4464922.1"/>
    </source>
</evidence>
<gene>
    <name evidence="1" type="ORF">ACFPH6_10275</name>
</gene>
<evidence type="ECO:0000313" key="2">
    <source>
        <dbReference type="Proteomes" id="UP001596012"/>
    </source>
</evidence>